<protein>
    <recommendedName>
        <fullName evidence="3">RHS repeat-associated core domain-containing protein</fullName>
    </recommendedName>
</protein>
<dbReference type="InterPro" id="IPR022385">
    <property type="entry name" value="Rhs_assc_core"/>
</dbReference>
<comment type="caution">
    <text evidence="1">The sequence shown here is derived from an EMBL/GenBank/DDBJ whole genome shotgun (WGS) entry which is preliminary data.</text>
</comment>
<proteinExistence type="predicted"/>
<dbReference type="Proteomes" id="UP000033452">
    <property type="component" value="Unassembled WGS sequence"/>
</dbReference>
<organism evidence="1 2">
    <name type="scientific">Pseudoalteromonas rubra</name>
    <dbReference type="NCBI Taxonomy" id="43658"/>
    <lineage>
        <taxon>Bacteria</taxon>
        <taxon>Pseudomonadati</taxon>
        <taxon>Pseudomonadota</taxon>
        <taxon>Gammaproteobacteria</taxon>
        <taxon>Alteromonadales</taxon>
        <taxon>Pseudoalteromonadaceae</taxon>
        <taxon>Pseudoalteromonas</taxon>
    </lineage>
</organism>
<reference evidence="1 2" key="1">
    <citation type="journal article" date="2015" name="BMC Genomics">
        <title>Genome mining reveals unlocked bioactive potential of marine Gram-negative bacteria.</title>
        <authorList>
            <person name="Machado H."/>
            <person name="Sonnenschein E.C."/>
            <person name="Melchiorsen J."/>
            <person name="Gram L."/>
        </authorList>
    </citation>
    <scope>NUCLEOTIDE SEQUENCE [LARGE SCALE GENOMIC DNA]</scope>
    <source>
        <strain evidence="1 2">S2471</strain>
    </source>
</reference>
<dbReference type="EMBL" id="JXYA01000027">
    <property type="protein sequence ID" value="KJZ08359.1"/>
    <property type="molecule type" value="Genomic_DNA"/>
</dbReference>
<accession>A0A0F4QLZ5</accession>
<sequence>MNGRIYDADTGRFMQADPFVQAPSNLQNYNAYSYVLNNPLSYTDPSGYMWNPLKTVDRAFKSLNKALGDFAPFTGIMMLAIPGMQEWALKSIWHAAAFGAASGGVASGSLKGAAIGALTGAAFHQVGAHFQSQYGEFAAAEFTEQLLWAGSHALVGGVSSVLSGGKFGHGFIAAGFTKMAMGNAGFNMNNREWSAIAGRTAVAAIVGGTASAITGGKFSNGAKTAVMMHLLNAEANAARKAAIQEKWKQMVGEFRSSIKEAYIMGQNGDAKTYMKKVGNFGDWDFKNRIEYRSLPGVEEFGNFAFGATSQAWADGASRGLSVIFPEISTDLAMRGAGLYQQHFQSKLYRAEDGTGFDINAYPGSTNYGDNWRDQAHVWMGAQYYFRMKEKL</sequence>
<keyword evidence="2" id="KW-1185">Reference proteome</keyword>
<dbReference type="NCBIfam" id="TIGR03696">
    <property type="entry name" value="Rhs_assc_core"/>
    <property type="match status" value="1"/>
</dbReference>
<evidence type="ECO:0000313" key="1">
    <source>
        <dbReference type="EMBL" id="KJZ08359.1"/>
    </source>
</evidence>
<dbReference type="PATRIC" id="fig|43658.5.peg.2794"/>
<name>A0A0F4QLZ5_9GAMM</name>
<dbReference type="AlphaFoldDB" id="A0A0F4QLZ5"/>
<dbReference type="OrthoDB" id="6402965at2"/>
<gene>
    <name evidence="1" type="ORF">TW77_13215</name>
</gene>
<evidence type="ECO:0008006" key="3">
    <source>
        <dbReference type="Google" id="ProtNLM"/>
    </source>
</evidence>
<evidence type="ECO:0000313" key="2">
    <source>
        <dbReference type="Proteomes" id="UP000033452"/>
    </source>
</evidence>
<dbReference type="Gene3D" id="2.180.10.10">
    <property type="entry name" value="RHS repeat-associated core"/>
    <property type="match status" value="1"/>
</dbReference>